<dbReference type="eggNOG" id="COG1051">
    <property type="taxonomic scope" value="Bacteria"/>
</dbReference>
<keyword evidence="5" id="KW-1185">Reference proteome</keyword>
<dbReference type="InterPro" id="IPR020084">
    <property type="entry name" value="NUDIX_hydrolase_CS"/>
</dbReference>
<evidence type="ECO:0000256" key="2">
    <source>
        <dbReference type="ARBA" id="ARBA00022801"/>
    </source>
</evidence>
<gene>
    <name evidence="4" type="ORF">MBELCI_0760</name>
</gene>
<dbReference type="Proteomes" id="UP000016566">
    <property type="component" value="Unassembled WGS sequence"/>
</dbReference>
<accession>U3AIT1</accession>
<dbReference type="Pfam" id="PF00293">
    <property type="entry name" value="NUDIX"/>
    <property type="match status" value="1"/>
</dbReference>
<dbReference type="PANTHER" id="PTHR43736">
    <property type="entry name" value="ADP-RIBOSE PYROPHOSPHATASE"/>
    <property type="match status" value="1"/>
</dbReference>
<comment type="caution">
    <text evidence="4">The sequence shown here is derived from an EMBL/GenBank/DDBJ whole genome shotgun (WGS) entry which is preliminary data.</text>
</comment>
<dbReference type="SUPFAM" id="SSF55811">
    <property type="entry name" value="Nudix"/>
    <property type="match status" value="1"/>
</dbReference>
<dbReference type="InterPro" id="IPR015797">
    <property type="entry name" value="NUDIX_hydrolase-like_dom_sf"/>
</dbReference>
<keyword evidence="2 4" id="KW-0378">Hydrolase</keyword>
<dbReference type="OrthoDB" id="9816040at2"/>
<evidence type="ECO:0000313" key="4">
    <source>
        <dbReference type="EMBL" id="GAD54708.1"/>
    </source>
</evidence>
<dbReference type="STRING" id="1337093.MBELCI_0760"/>
<protein>
    <submittedName>
        <fullName evidence="4">NTP pyrophosphohydrolases including oxidative damage repair enzymes</fullName>
    </submittedName>
</protein>
<dbReference type="Gene3D" id="3.90.79.10">
    <property type="entry name" value="Nucleoside Triphosphate Pyrophosphohydrolase"/>
    <property type="match status" value="1"/>
</dbReference>
<organism evidence="4 5">
    <name type="scientific">Limimaricola cinnabarinus LL-001</name>
    <dbReference type="NCBI Taxonomy" id="1337093"/>
    <lineage>
        <taxon>Bacteria</taxon>
        <taxon>Pseudomonadati</taxon>
        <taxon>Pseudomonadota</taxon>
        <taxon>Alphaproteobacteria</taxon>
        <taxon>Rhodobacterales</taxon>
        <taxon>Paracoccaceae</taxon>
        <taxon>Limimaricola</taxon>
    </lineage>
</organism>
<dbReference type="PROSITE" id="PS00893">
    <property type="entry name" value="NUDIX_BOX"/>
    <property type="match status" value="1"/>
</dbReference>
<proteinExistence type="predicted"/>
<dbReference type="RefSeq" id="WP_021692816.1">
    <property type="nucleotide sequence ID" value="NZ_BATB01000006.1"/>
</dbReference>
<dbReference type="InterPro" id="IPR000086">
    <property type="entry name" value="NUDIX_hydrolase_dom"/>
</dbReference>
<reference evidence="4" key="1">
    <citation type="journal article" date="2013" name="Genome Announc.">
        <title>Draft Genome Sequence of Loktanella cinnabarina LL-001T, Isolated from Deep-Sea Floor Sediment.</title>
        <authorList>
            <person name="Nishi S."/>
            <person name="Tsubouchi T."/>
            <person name="Takaki Y."/>
            <person name="Koyanagi R."/>
            <person name="Satoh N."/>
            <person name="Maruyama T."/>
            <person name="Hatada Y."/>
        </authorList>
    </citation>
    <scope>NUCLEOTIDE SEQUENCE [LARGE SCALE GENOMIC DNA]</scope>
    <source>
        <strain evidence="4">LL-001</strain>
    </source>
</reference>
<dbReference type="GO" id="GO:0016787">
    <property type="term" value="F:hydrolase activity"/>
    <property type="evidence" value="ECO:0007669"/>
    <property type="project" value="UniProtKB-KW"/>
</dbReference>
<evidence type="ECO:0000256" key="1">
    <source>
        <dbReference type="ARBA" id="ARBA00001946"/>
    </source>
</evidence>
<dbReference type="EMBL" id="BATB01000006">
    <property type="protein sequence ID" value="GAD54708.1"/>
    <property type="molecule type" value="Genomic_DNA"/>
</dbReference>
<dbReference type="AlphaFoldDB" id="U3AIT1"/>
<dbReference type="PANTHER" id="PTHR43736:SF1">
    <property type="entry name" value="DIHYDRONEOPTERIN TRIPHOSPHATE DIPHOSPHATASE"/>
    <property type="match status" value="1"/>
</dbReference>
<name>U3AIT1_9RHOB</name>
<dbReference type="PROSITE" id="PS51462">
    <property type="entry name" value="NUDIX"/>
    <property type="match status" value="1"/>
</dbReference>
<feature type="domain" description="Nudix hydrolase" evidence="3">
    <location>
        <begin position="14"/>
        <end position="145"/>
    </location>
</feature>
<comment type="cofactor">
    <cofactor evidence="1">
        <name>Mg(2+)</name>
        <dbReference type="ChEBI" id="CHEBI:18420"/>
    </cofactor>
</comment>
<evidence type="ECO:0000259" key="3">
    <source>
        <dbReference type="PROSITE" id="PS51462"/>
    </source>
</evidence>
<evidence type="ECO:0000313" key="5">
    <source>
        <dbReference type="Proteomes" id="UP000016566"/>
    </source>
</evidence>
<sequence length="162" mass="18200">MIRRYGEQVRRGQRYRLRVGVYAILERGGDLLLTCKEDDPSDIQLPGGGVDPGESTLQALHREVFEETGWRIAAARRMGAFRRFVFMPDYDMWGEKLCHIYAARPVRPHGAPTEAGHRALWMPMRDAAPRLGNAGDRAFARAFAQGRARVPRPALAPTAESL</sequence>